<sequence>MERLQSIVCVVMLALLAPLEAATAVPGELAGRATSAAPDPGDIGVRLLEVSANRIDDPRARVYIVDHINPGTRITRRFEVSNTSNTARRFTLYPGAAEIVDNNFVAAANQNANELPEWITIDRSEVTVAAHDTAVVTATITIPPSASRGERYGAIWAQVASSTTGAEGNLQQIRRVGIRVYLDVGPGGDPRSDFTIEELVPGRTKDGLPVVSAKVKNTGERALDLSGKLQLAEGPDGISAGPFPVQIGTTVVPGGAADVEVLLGSKLPDGPWQATLNMESGRIHRTATAELTFPDKHGTWGMPANLAEHVPWRAIGIVAALVVAVLMLVFVRSRLRPLHQRVT</sequence>
<organism evidence="1 2">
    <name type="scientific">Micromonospora rifamycinica</name>
    <dbReference type="NCBI Taxonomy" id="291594"/>
    <lineage>
        <taxon>Bacteria</taxon>
        <taxon>Bacillati</taxon>
        <taxon>Actinomycetota</taxon>
        <taxon>Actinomycetes</taxon>
        <taxon>Micromonosporales</taxon>
        <taxon>Micromonosporaceae</taxon>
        <taxon>Micromonospora</taxon>
    </lineage>
</organism>
<evidence type="ECO:0008006" key="3">
    <source>
        <dbReference type="Google" id="ProtNLM"/>
    </source>
</evidence>
<evidence type="ECO:0000313" key="2">
    <source>
        <dbReference type="Proteomes" id="UP000198226"/>
    </source>
</evidence>
<keyword evidence="2" id="KW-1185">Reference proteome</keyword>
<gene>
    <name evidence="1" type="ORF">GA0070623_6001</name>
</gene>
<accession>A0A109IPG3</accession>
<name>A0A109IPG3_9ACTN</name>
<dbReference type="EMBL" id="LT607752">
    <property type="protein sequence ID" value="SCG81614.1"/>
    <property type="molecule type" value="Genomic_DNA"/>
</dbReference>
<dbReference type="Proteomes" id="UP000198226">
    <property type="component" value="Chromosome I"/>
</dbReference>
<protein>
    <recommendedName>
        <fullName evidence="3">Peptidase</fullName>
    </recommendedName>
</protein>
<proteinExistence type="predicted"/>
<evidence type="ECO:0000313" key="1">
    <source>
        <dbReference type="EMBL" id="SCG81614.1"/>
    </source>
</evidence>
<dbReference type="AlphaFoldDB" id="A0A109IPG3"/>
<reference evidence="2" key="1">
    <citation type="submission" date="2016-06" db="EMBL/GenBank/DDBJ databases">
        <authorList>
            <person name="Varghese N."/>
            <person name="Submissions Spin"/>
        </authorList>
    </citation>
    <scope>NUCLEOTIDE SEQUENCE [LARGE SCALE GENOMIC DNA]</scope>
    <source>
        <strain evidence="2">DSM 44983</strain>
    </source>
</reference>